<dbReference type="Proteomes" id="UP000055048">
    <property type="component" value="Unassembled WGS sequence"/>
</dbReference>
<accession>A0A0V0TX20</accession>
<evidence type="ECO:0000313" key="2">
    <source>
        <dbReference type="EMBL" id="KRX43528.1"/>
    </source>
</evidence>
<dbReference type="EMBL" id="JYDJ01000117">
    <property type="protein sequence ID" value="KRX43528.1"/>
    <property type="molecule type" value="Genomic_DNA"/>
</dbReference>
<evidence type="ECO:0000256" key="1">
    <source>
        <dbReference type="SAM" id="MobiDB-lite"/>
    </source>
</evidence>
<comment type="caution">
    <text evidence="2">The sequence shown here is derived from an EMBL/GenBank/DDBJ whole genome shotgun (WGS) entry which is preliminary data.</text>
</comment>
<gene>
    <name evidence="2" type="ORF">T05_4148</name>
</gene>
<evidence type="ECO:0000313" key="3">
    <source>
        <dbReference type="Proteomes" id="UP000055048"/>
    </source>
</evidence>
<protein>
    <submittedName>
        <fullName evidence="2">Uncharacterized protein</fullName>
    </submittedName>
</protein>
<sequence>MTRPSRLLVLLEPAKAWLKIRISYRNRRFGGRDDVISKESISLPERDQPPPFSLDLP</sequence>
<keyword evidence="3" id="KW-1185">Reference proteome</keyword>
<dbReference type="AlphaFoldDB" id="A0A0V0TX20"/>
<feature type="region of interest" description="Disordered" evidence="1">
    <location>
        <begin position="38"/>
        <end position="57"/>
    </location>
</feature>
<name>A0A0V0TX20_9BILA</name>
<proteinExistence type="predicted"/>
<organism evidence="2 3">
    <name type="scientific">Trichinella murrelli</name>
    <dbReference type="NCBI Taxonomy" id="144512"/>
    <lineage>
        <taxon>Eukaryota</taxon>
        <taxon>Metazoa</taxon>
        <taxon>Ecdysozoa</taxon>
        <taxon>Nematoda</taxon>
        <taxon>Enoplea</taxon>
        <taxon>Dorylaimia</taxon>
        <taxon>Trichinellida</taxon>
        <taxon>Trichinellidae</taxon>
        <taxon>Trichinella</taxon>
    </lineage>
</organism>
<reference evidence="2 3" key="1">
    <citation type="submission" date="2015-01" db="EMBL/GenBank/DDBJ databases">
        <title>Evolution of Trichinella species and genotypes.</title>
        <authorList>
            <person name="Korhonen P.K."/>
            <person name="Edoardo P."/>
            <person name="Giuseppe L.R."/>
            <person name="Gasser R.B."/>
        </authorList>
    </citation>
    <scope>NUCLEOTIDE SEQUENCE [LARGE SCALE GENOMIC DNA]</scope>
    <source>
        <strain evidence="2">ISS417</strain>
    </source>
</reference>